<dbReference type="RefSeq" id="XP_004510460.2">
    <property type="nucleotide sequence ID" value="XM_004510403.3"/>
</dbReference>
<dbReference type="PANTHER" id="PTHR47999">
    <property type="entry name" value="TRANSCRIPTION FACTOR MYB8-RELATED-RELATED"/>
    <property type="match status" value="1"/>
</dbReference>
<evidence type="ECO:0000256" key="8">
    <source>
        <dbReference type="ARBA" id="ARBA00083772"/>
    </source>
</evidence>
<dbReference type="InterPro" id="IPR015495">
    <property type="entry name" value="Myb_TF_plants"/>
</dbReference>
<dbReference type="GO" id="GO:0005634">
    <property type="term" value="C:nucleus"/>
    <property type="evidence" value="ECO:0007669"/>
    <property type="project" value="UniProtKB-SubCell"/>
</dbReference>
<dbReference type="GeneID" id="101505610"/>
<dbReference type="PANTHER" id="PTHR47999:SF96">
    <property type="entry name" value="TRANSCRIPTION REPRESSOR MYB6-LIKE"/>
    <property type="match status" value="1"/>
</dbReference>
<evidence type="ECO:0000256" key="7">
    <source>
        <dbReference type="ARBA" id="ARBA00023242"/>
    </source>
</evidence>
<dbReference type="Proteomes" id="UP000087171">
    <property type="component" value="Chromosome Ca7"/>
</dbReference>
<evidence type="ECO:0000256" key="3">
    <source>
        <dbReference type="ARBA" id="ARBA00023015"/>
    </source>
</evidence>
<evidence type="ECO:0000259" key="10">
    <source>
        <dbReference type="PROSITE" id="PS51294"/>
    </source>
</evidence>
<reference evidence="12" key="2">
    <citation type="submission" date="2025-08" db="UniProtKB">
        <authorList>
            <consortium name="RefSeq"/>
        </authorList>
    </citation>
    <scope>IDENTIFICATION</scope>
    <source>
        <tissue evidence="12">Etiolated seedlings</tissue>
    </source>
</reference>
<dbReference type="CDD" id="cd00167">
    <property type="entry name" value="SANT"/>
    <property type="match status" value="2"/>
</dbReference>
<dbReference type="PaxDb" id="3827-XP_004510460.1"/>
<dbReference type="FunFam" id="1.10.10.60:FF:000302">
    <property type="entry name" value="Transcription factor TT2"/>
    <property type="match status" value="1"/>
</dbReference>
<feature type="domain" description="HTH myb-type" evidence="10">
    <location>
        <begin position="69"/>
        <end position="119"/>
    </location>
</feature>
<evidence type="ECO:0000256" key="6">
    <source>
        <dbReference type="ARBA" id="ARBA00023163"/>
    </source>
</evidence>
<organism evidence="11 12">
    <name type="scientific">Cicer arietinum</name>
    <name type="common">Chickpea</name>
    <name type="synonym">Garbanzo</name>
    <dbReference type="NCBI Taxonomy" id="3827"/>
    <lineage>
        <taxon>Eukaryota</taxon>
        <taxon>Viridiplantae</taxon>
        <taxon>Streptophyta</taxon>
        <taxon>Embryophyta</taxon>
        <taxon>Tracheophyta</taxon>
        <taxon>Spermatophyta</taxon>
        <taxon>Magnoliopsida</taxon>
        <taxon>eudicotyledons</taxon>
        <taxon>Gunneridae</taxon>
        <taxon>Pentapetalae</taxon>
        <taxon>rosids</taxon>
        <taxon>fabids</taxon>
        <taxon>Fabales</taxon>
        <taxon>Fabaceae</taxon>
        <taxon>Papilionoideae</taxon>
        <taxon>50 kb inversion clade</taxon>
        <taxon>NPAAA clade</taxon>
        <taxon>Hologalegina</taxon>
        <taxon>IRL clade</taxon>
        <taxon>Cicereae</taxon>
        <taxon>Cicer</taxon>
    </lineage>
</organism>
<dbReference type="FunFam" id="1.10.10.60:FF:000001">
    <property type="entry name" value="MYB-related transcription factor"/>
    <property type="match status" value="1"/>
</dbReference>
<feature type="domain" description="HTH myb-type" evidence="10">
    <location>
        <begin position="13"/>
        <end position="68"/>
    </location>
</feature>
<evidence type="ECO:0000256" key="4">
    <source>
        <dbReference type="ARBA" id="ARBA00023125"/>
    </source>
</evidence>
<dbReference type="InterPro" id="IPR001005">
    <property type="entry name" value="SANT/Myb"/>
</dbReference>
<keyword evidence="2" id="KW-0677">Repeat</keyword>
<accession>A0A1S2YV90</accession>
<gene>
    <name evidence="12" type="primary">LOC101505610</name>
</gene>
<keyword evidence="7" id="KW-0539">Nucleus</keyword>
<evidence type="ECO:0000256" key="2">
    <source>
        <dbReference type="ARBA" id="ARBA00022737"/>
    </source>
</evidence>
<dbReference type="Pfam" id="PF00249">
    <property type="entry name" value="Myb_DNA-binding"/>
    <property type="match status" value="2"/>
</dbReference>
<dbReference type="AlphaFoldDB" id="A0A1S2YV90"/>
<feature type="domain" description="Myb-like" evidence="9">
    <location>
        <begin position="12"/>
        <end position="64"/>
    </location>
</feature>
<feature type="domain" description="Myb-like" evidence="9">
    <location>
        <begin position="65"/>
        <end position="115"/>
    </location>
</feature>
<name>A0A1S2YV90_CICAR</name>
<dbReference type="InterPro" id="IPR009057">
    <property type="entry name" value="Homeodomain-like_sf"/>
</dbReference>
<protein>
    <recommendedName>
        <fullName evidence="8">Myb-related protein 123</fullName>
    </recommendedName>
</protein>
<dbReference type="KEGG" id="cam:101505610"/>
<keyword evidence="4" id="KW-0238">DNA-binding</keyword>
<keyword evidence="6" id="KW-0804">Transcription</keyword>
<dbReference type="GO" id="GO:0003677">
    <property type="term" value="F:DNA binding"/>
    <property type="evidence" value="ECO:0007669"/>
    <property type="project" value="UniProtKB-KW"/>
</dbReference>
<dbReference type="PROSITE" id="PS50090">
    <property type="entry name" value="MYB_LIKE"/>
    <property type="match status" value="2"/>
</dbReference>
<dbReference type="Gene3D" id="1.10.10.60">
    <property type="entry name" value="Homeodomain-like"/>
    <property type="match status" value="2"/>
</dbReference>
<dbReference type="SUPFAM" id="SSF46689">
    <property type="entry name" value="Homeodomain-like"/>
    <property type="match status" value="1"/>
</dbReference>
<comment type="subcellular location">
    <subcellularLocation>
        <location evidence="1">Nucleus</location>
    </subcellularLocation>
</comment>
<evidence type="ECO:0000256" key="1">
    <source>
        <dbReference type="ARBA" id="ARBA00004123"/>
    </source>
</evidence>
<keyword evidence="3" id="KW-0805">Transcription regulation</keyword>
<evidence type="ECO:0000313" key="12">
    <source>
        <dbReference type="RefSeq" id="XP_004510460.2"/>
    </source>
</evidence>
<evidence type="ECO:0000259" key="9">
    <source>
        <dbReference type="PROSITE" id="PS50090"/>
    </source>
</evidence>
<dbReference type="InterPro" id="IPR017930">
    <property type="entry name" value="Myb_dom"/>
</dbReference>
<keyword evidence="11" id="KW-1185">Reference proteome</keyword>
<dbReference type="SMART" id="SM00717">
    <property type="entry name" value="SANT"/>
    <property type="match status" value="2"/>
</dbReference>
<proteinExistence type="predicted"/>
<dbReference type="PROSITE" id="PS51294">
    <property type="entry name" value="HTH_MYB"/>
    <property type="match status" value="2"/>
</dbReference>
<dbReference type="eggNOG" id="KOG0048">
    <property type="taxonomic scope" value="Eukaryota"/>
</dbReference>
<sequence length="276" mass="31506">MVSNMGRRPCCPKEINKGAWSREEDDTLSKYVSIHGEGKWQKVAQNAGLKRCGKSCRQRWLNYLKPGIKRGDISSDEEDMIIRLHRLLGNRWSLIAKRLPGRTDNEIKNYWNTNLSKKLKKQPISSSSSWPSCSVSIQHNHHKYGNEKTKQIVHVAPQAPRPRRLIKVVEYNKILENNNSIGSECDQGSTEETSIADFFIDIDHHHQEELMVGDDGESNSKIQKMEDHKVIVSTNSHSSSSPSHHCHLLSEKFDPNLETLLDVELKKMASFLGLEN</sequence>
<evidence type="ECO:0000313" key="11">
    <source>
        <dbReference type="Proteomes" id="UP000087171"/>
    </source>
</evidence>
<reference evidence="11" key="1">
    <citation type="journal article" date="2013" name="Nat. Biotechnol.">
        <title>Draft genome sequence of chickpea (Cicer arietinum) provides a resource for trait improvement.</title>
        <authorList>
            <person name="Varshney R.K."/>
            <person name="Song C."/>
            <person name="Saxena R.K."/>
            <person name="Azam S."/>
            <person name="Yu S."/>
            <person name="Sharpe A.G."/>
            <person name="Cannon S."/>
            <person name="Baek J."/>
            <person name="Rosen B.D."/>
            <person name="Tar'an B."/>
            <person name="Millan T."/>
            <person name="Zhang X."/>
            <person name="Ramsay L.D."/>
            <person name="Iwata A."/>
            <person name="Wang Y."/>
            <person name="Nelson W."/>
            <person name="Farmer A.D."/>
            <person name="Gaur P.M."/>
            <person name="Soderlund C."/>
            <person name="Penmetsa R.V."/>
            <person name="Xu C."/>
            <person name="Bharti A.K."/>
            <person name="He W."/>
            <person name="Winter P."/>
            <person name="Zhao S."/>
            <person name="Hane J.K."/>
            <person name="Carrasquilla-Garcia N."/>
            <person name="Condie J.A."/>
            <person name="Upadhyaya H.D."/>
            <person name="Luo M.C."/>
            <person name="Thudi M."/>
            <person name="Gowda C.L."/>
            <person name="Singh N.P."/>
            <person name="Lichtenzveig J."/>
            <person name="Gali K.K."/>
            <person name="Rubio J."/>
            <person name="Nadarajan N."/>
            <person name="Dolezel J."/>
            <person name="Bansal K.C."/>
            <person name="Xu X."/>
            <person name="Edwards D."/>
            <person name="Zhang G."/>
            <person name="Kahl G."/>
            <person name="Gil J."/>
            <person name="Singh K.B."/>
            <person name="Datta S.K."/>
            <person name="Jackson S.A."/>
            <person name="Wang J."/>
            <person name="Cook D.R."/>
        </authorList>
    </citation>
    <scope>NUCLEOTIDE SEQUENCE [LARGE SCALE GENOMIC DNA]</scope>
    <source>
        <strain evidence="11">cv. CDC Frontier</strain>
    </source>
</reference>
<keyword evidence="5" id="KW-0010">Activator</keyword>
<evidence type="ECO:0000256" key="5">
    <source>
        <dbReference type="ARBA" id="ARBA00023159"/>
    </source>
</evidence>
<dbReference type="OrthoDB" id="2143914at2759"/>